<organism evidence="3 4">
    <name type="scientific">Paenibacillus odorifer</name>
    <dbReference type="NCBI Taxonomy" id="189426"/>
    <lineage>
        <taxon>Bacteria</taxon>
        <taxon>Bacillati</taxon>
        <taxon>Bacillota</taxon>
        <taxon>Bacilli</taxon>
        <taxon>Bacillales</taxon>
        <taxon>Paenibacillaceae</taxon>
        <taxon>Paenibacillus</taxon>
    </lineage>
</organism>
<protein>
    <recommendedName>
        <fullName evidence="2">Peptidase M56 domain-containing protein</fullName>
    </recommendedName>
</protein>
<evidence type="ECO:0000313" key="4">
    <source>
        <dbReference type="Proteomes" id="UP000187465"/>
    </source>
</evidence>
<evidence type="ECO:0000259" key="2">
    <source>
        <dbReference type="Pfam" id="PF05569"/>
    </source>
</evidence>
<gene>
    <name evidence="3" type="ORF">BJP51_25810</name>
</gene>
<feature type="transmembrane region" description="Helical" evidence="1">
    <location>
        <begin position="33"/>
        <end position="52"/>
    </location>
</feature>
<dbReference type="PANTHER" id="PTHR34978">
    <property type="entry name" value="POSSIBLE SENSOR-TRANSDUCER PROTEIN BLAR"/>
    <property type="match status" value="1"/>
</dbReference>
<comment type="caution">
    <text evidence="3">The sequence shown here is derived from an EMBL/GenBank/DDBJ whole genome shotgun (WGS) entry which is preliminary data.</text>
</comment>
<dbReference type="RefSeq" id="WP_051491285.1">
    <property type="nucleotide sequence ID" value="NZ_MKQP01000038.1"/>
</dbReference>
<dbReference type="PANTHER" id="PTHR34978:SF3">
    <property type="entry name" value="SLR0241 PROTEIN"/>
    <property type="match status" value="1"/>
</dbReference>
<dbReference type="EMBL" id="MKQP01000038">
    <property type="protein sequence ID" value="OMD27072.1"/>
    <property type="molecule type" value="Genomic_DNA"/>
</dbReference>
<dbReference type="CDD" id="cd07341">
    <property type="entry name" value="M56_BlaR1_MecR1_like"/>
    <property type="match status" value="1"/>
</dbReference>
<feature type="transmembrane region" description="Helical" evidence="1">
    <location>
        <begin position="302"/>
        <end position="323"/>
    </location>
</feature>
<reference evidence="3 4" key="1">
    <citation type="submission" date="2016-10" db="EMBL/GenBank/DDBJ databases">
        <title>Paenibacillus species isolates.</title>
        <authorList>
            <person name="Beno S.M."/>
        </authorList>
    </citation>
    <scope>NUCLEOTIDE SEQUENCE [LARGE SCALE GENOMIC DNA]</scope>
    <source>
        <strain evidence="3 4">FSL H7-0604</strain>
    </source>
</reference>
<name>A0A1R0X2L4_9BACL</name>
<dbReference type="Proteomes" id="UP000187465">
    <property type="component" value="Unassembled WGS sequence"/>
</dbReference>
<dbReference type="Pfam" id="PF05569">
    <property type="entry name" value="Peptidase_M56"/>
    <property type="match status" value="1"/>
</dbReference>
<feature type="domain" description="Peptidase M56" evidence="2">
    <location>
        <begin position="7"/>
        <end position="292"/>
    </location>
</feature>
<dbReference type="AlphaFoldDB" id="A0A1R0X2L4"/>
<accession>A0A1R0X2L4</accession>
<feature type="transmembrane region" description="Helical" evidence="1">
    <location>
        <begin position="98"/>
        <end position="119"/>
    </location>
</feature>
<keyword evidence="1" id="KW-1133">Transmembrane helix</keyword>
<keyword evidence="1" id="KW-0812">Transmembrane</keyword>
<dbReference type="InterPro" id="IPR008756">
    <property type="entry name" value="Peptidase_M56"/>
</dbReference>
<evidence type="ECO:0000313" key="3">
    <source>
        <dbReference type="EMBL" id="OMD27072.1"/>
    </source>
</evidence>
<sequence>MQGFLVTVLQCSVSMSLLTLVYAAIQPFISKRYVAKWNYRVWLLLAVGWIFPFRPQIDLLVLPVTMPDLPATLVPSIIRTVPLMDFGDRGDAWATISLWWVLTAIWGCGIVIIILYHALRHSRFMKTVRRWSDPVTDAKVQGILDSVRSELGIKKHIGLCVCESVTSPMFIGFIQPVILLPRVKLSDDEVYLILKHELIHLKRHDLWCKAMILIATSFHWFNPVVYLMAKAAAEQCEISCDALVLQNADHQRRIQYGEIIITVARNGAKLQTALSSNFYGGKKGLKNRISSIMDLKEKKNGVLFLCVALIGIIWIGSALTVSANADEPQASTTTEVVTSSYDRNDNIDSDSEIVNEVTRLKELLRRYANNLGYK</sequence>
<evidence type="ECO:0000256" key="1">
    <source>
        <dbReference type="SAM" id="Phobius"/>
    </source>
</evidence>
<proteinExistence type="predicted"/>
<keyword evidence="1" id="KW-0472">Membrane</keyword>
<dbReference type="InterPro" id="IPR052173">
    <property type="entry name" value="Beta-lactam_resp_regulator"/>
</dbReference>